<keyword evidence="3" id="KW-0732">Signal</keyword>
<evidence type="ECO:0000256" key="2">
    <source>
        <dbReference type="RuleBase" id="RU363034"/>
    </source>
</evidence>
<dbReference type="InterPro" id="IPR009003">
    <property type="entry name" value="Peptidase_S1_PA"/>
</dbReference>
<keyword evidence="1" id="KW-1015">Disulfide bond</keyword>
<dbReference type="PROSITE" id="PS00135">
    <property type="entry name" value="TRYPSIN_SER"/>
    <property type="match status" value="1"/>
</dbReference>
<dbReference type="PRINTS" id="PR00722">
    <property type="entry name" value="CHYMOTRYPSIN"/>
</dbReference>
<name>A0ABM3LQ38_BICAN</name>
<dbReference type="PANTHER" id="PTHR24260">
    <property type="match status" value="1"/>
</dbReference>
<evidence type="ECO:0000256" key="1">
    <source>
        <dbReference type="ARBA" id="ARBA00023157"/>
    </source>
</evidence>
<dbReference type="PROSITE" id="PS00134">
    <property type="entry name" value="TRYPSIN_HIS"/>
    <property type="match status" value="1"/>
</dbReference>
<dbReference type="InterPro" id="IPR051333">
    <property type="entry name" value="CLIP_Serine_Protease"/>
</dbReference>
<accession>A0ABM3LQ38</accession>
<feature type="domain" description="Peptidase S1" evidence="4">
    <location>
        <begin position="177"/>
        <end position="437"/>
    </location>
</feature>
<reference evidence="6" key="2">
    <citation type="submission" date="2025-08" db="UniProtKB">
        <authorList>
            <consortium name="RefSeq"/>
        </authorList>
    </citation>
    <scope>IDENTIFICATION</scope>
</reference>
<proteinExistence type="predicted"/>
<dbReference type="InterPro" id="IPR001314">
    <property type="entry name" value="Peptidase_S1A"/>
</dbReference>
<dbReference type="InterPro" id="IPR043504">
    <property type="entry name" value="Peptidase_S1_PA_chymotrypsin"/>
</dbReference>
<keyword evidence="5" id="KW-1185">Reference proteome</keyword>
<dbReference type="InterPro" id="IPR018114">
    <property type="entry name" value="TRYPSIN_HIS"/>
</dbReference>
<feature type="chain" id="PRO_5046805271" evidence="3">
    <location>
        <begin position="17"/>
        <end position="883"/>
    </location>
</feature>
<evidence type="ECO:0000313" key="6">
    <source>
        <dbReference type="RefSeq" id="XP_052741183.1"/>
    </source>
</evidence>
<feature type="signal peptide" evidence="3">
    <location>
        <begin position="1"/>
        <end position="16"/>
    </location>
</feature>
<evidence type="ECO:0000256" key="3">
    <source>
        <dbReference type="SAM" id="SignalP"/>
    </source>
</evidence>
<keyword evidence="2" id="KW-0378">Hydrolase</keyword>
<dbReference type="SUPFAM" id="SSF50494">
    <property type="entry name" value="Trypsin-like serine proteases"/>
    <property type="match status" value="2"/>
</dbReference>
<dbReference type="Proteomes" id="UP001652582">
    <property type="component" value="Chromosome 2"/>
</dbReference>
<keyword evidence="2" id="KW-0720">Serine protease</keyword>
<sequence>MKQVIILAIFILKVQSDDDSGWAFVGAPLAAARPCNGSNDISLSFEPGHPPEEENQYNLFLNKKYPAQSKIILKFDTGASITLHDKSFARVSSNPDNSFTIRFFKANHGVGLTVKGLIPGVIPYLTSVKINTREYCSKPLVGVLDSYLQGYQDTAETPDLRPKENCGRRRVTHTELIVNGALTKPGDWPWHVALYRIDHSTIKYICGGTLISKNHVLTAAHCTTIRGVPVLPETLSVVLGKFNLIGGDTESQEREVYSIIIYEQFDHRLLENDIALVKLKSEAVFNDYIQPACLWYPKAVERLPGTEIFGTIVGWGFENTDALAPQLRKAKMPIVSESTCLKSNPVFYSRLLKNNNKFCAGYRNGTSACNGDSGSAFQVFLPDTAKDDNPDAVGSWYVRGIVSVTLSRVDAAICNPEQYVVFTDVEKYKNWIEKHINNKMKKVILYLMILCCIEIQCVEESKIFVPTYNTNPCNGSEDIKISYDSNVSKEEQYQYNVLINKTFTKNSRIVLTLSSDSTVTLKDPSFARVYPRRKTTFEIRVFKLHSGLIFNVQGQIPKTVPQIKSLIINNKEHCRHPLLRYFETQYWENKDYIQNVYRKSEGTCGRRKVVTTKYLQGVSSTKPGDWPWHAAIYKHDNTEMKYICGGTLISNKYVLTAAQCSSSEGYPFVPETLSVFLGKFNLVGGDEGSQEKVVNNIIIHENFNYRNLDNDISLLKLKTDVEFSNYVQPACLWYNKAYNYLQTGDVFGTLVGWGFDTTDSWSPHLQQVQLPMVPERVCLQSNPRAYSGVLNSNKFCAGYGVGEVRTRGQGTSNCNGDSGTAFEIFIPDNVRDKGTDAPGTWYVRGIVSLTVPLRDSPACDPNQYVVFTDVNKYKDWIDYHLKY</sequence>
<dbReference type="InterPro" id="IPR033116">
    <property type="entry name" value="TRYPSIN_SER"/>
</dbReference>
<feature type="domain" description="Peptidase S1" evidence="4">
    <location>
        <begin position="614"/>
        <end position="882"/>
    </location>
</feature>
<reference evidence="5" key="1">
    <citation type="submission" date="2025-05" db="UniProtKB">
        <authorList>
            <consortium name="RefSeq"/>
        </authorList>
    </citation>
    <scope>NUCLEOTIDE SEQUENCE [LARGE SCALE GENOMIC DNA]</scope>
</reference>
<dbReference type="SMART" id="SM00020">
    <property type="entry name" value="Tryp_SPc"/>
    <property type="match status" value="2"/>
</dbReference>
<evidence type="ECO:0000313" key="5">
    <source>
        <dbReference type="Proteomes" id="UP001652582"/>
    </source>
</evidence>
<gene>
    <name evidence="6" type="primary">LOC112045215</name>
</gene>
<dbReference type="RefSeq" id="XP_052741183.1">
    <property type="nucleotide sequence ID" value="XM_052885223.1"/>
</dbReference>
<evidence type="ECO:0000259" key="4">
    <source>
        <dbReference type="PROSITE" id="PS50240"/>
    </source>
</evidence>
<dbReference type="PROSITE" id="PS50240">
    <property type="entry name" value="TRYPSIN_DOM"/>
    <property type="match status" value="2"/>
</dbReference>
<dbReference type="CDD" id="cd00190">
    <property type="entry name" value="Tryp_SPc"/>
    <property type="match status" value="2"/>
</dbReference>
<dbReference type="GeneID" id="112045215"/>
<organism evidence="5 6">
    <name type="scientific">Bicyclus anynana</name>
    <name type="common">Squinting bush brown butterfly</name>
    <dbReference type="NCBI Taxonomy" id="110368"/>
    <lineage>
        <taxon>Eukaryota</taxon>
        <taxon>Metazoa</taxon>
        <taxon>Ecdysozoa</taxon>
        <taxon>Arthropoda</taxon>
        <taxon>Hexapoda</taxon>
        <taxon>Insecta</taxon>
        <taxon>Pterygota</taxon>
        <taxon>Neoptera</taxon>
        <taxon>Endopterygota</taxon>
        <taxon>Lepidoptera</taxon>
        <taxon>Glossata</taxon>
        <taxon>Ditrysia</taxon>
        <taxon>Papilionoidea</taxon>
        <taxon>Nymphalidae</taxon>
        <taxon>Satyrinae</taxon>
        <taxon>Satyrini</taxon>
        <taxon>Mycalesina</taxon>
        <taxon>Bicyclus</taxon>
    </lineage>
</organism>
<dbReference type="PANTHER" id="PTHR24260:SF143">
    <property type="entry name" value="SERINE PROTEASE GD-LIKE PROTEIN"/>
    <property type="match status" value="1"/>
</dbReference>
<dbReference type="Pfam" id="PF00089">
    <property type="entry name" value="Trypsin"/>
    <property type="match status" value="2"/>
</dbReference>
<dbReference type="InterPro" id="IPR001254">
    <property type="entry name" value="Trypsin_dom"/>
</dbReference>
<dbReference type="Gene3D" id="2.40.10.10">
    <property type="entry name" value="Trypsin-like serine proteases"/>
    <property type="match status" value="3"/>
</dbReference>
<keyword evidence="2" id="KW-0645">Protease</keyword>
<protein>
    <submittedName>
        <fullName evidence="6">Uncharacterized protein LOC112045215</fullName>
    </submittedName>
</protein>